<dbReference type="Proteomes" id="UP000593567">
    <property type="component" value="Unassembled WGS sequence"/>
</dbReference>
<evidence type="ECO:0000313" key="4">
    <source>
        <dbReference type="Proteomes" id="UP000593567"/>
    </source>
</evidence>
<dbReference type="OrthoDB" id="277802at2759"/>
<dbReference type="SUPFAM" id="SSF54928">
    <property type="entry name" value="RNA-binding domain, RBD"/>
    <property type="match status" value="1"/>
</dbReference>
<feature type="domain" description="RRM" evidence="2">
    <location>
        <begin position="20"/>
        <end position="58"/>
    </location>
</feature>
<organism evidence="3 4">
    <name type="scientific">Bugula neritina</name>
    <name type="common">Brown bryozoan</name>
    <name type="synonym">Sertularia neritina</name>
    <dbReference type="NCBI Taxonomy" id="10212"/>
    <lineage>
        <taxon>Eukaryota</taxon>
        <taxon>Metazoa</taxon>
        <taxon>Spiralia</taxon>
        <taxon>Lophotrochozoa</taxon>
        <taxon>Bryozoa</taxon>
        <taxon>Gymnolaemata</taxon>
        <taxon>Cheilostomatida</taxon>
        <taxon>Flustrina</taxon>
        <taxon>Buguloidea</taxon>
        <taxon>Bugulidae</taxon>
        <taxon>Bugula</taxon>
    </lineage>
</organism>
<dbReference type="InterPro" id="IPR035979">
    <property type="entry name" value="RBD_domain_sf"/>
</dbReference>
<gene>
    <name evidence="3" type="ORF">EB796_025209</name>
</gene>
<keyword evidence="4" id="KW-1185">Reference proteome</keyword>
<dbReference type="PANTHER" id="PTHR16105:SF0">
    <property type="entry name" value="RNA-BINDING REGION-CONTAINING PROTEIN 3"/>
    <property type="match status" value="1"/>
</dbReference>
<dbReference type="GO" id="GO:0030626">
    <property type="term" value="F:U12 snRNA binding"/>
    <property type="evidence" value="ECO:0007669"/>
    <property type="project" value="TreeGrafter"/>
</dbReference>
<evidence type="ECO:0000256" key="1">
    <source>
        <dbReference type="ARBA" id="ARBA00022884"/>
    </source>
</evidence>
<dbReference type="InterPro" id="IPR012677">
    <property type="entry name" value="Nucleotide-bd_a/b_plait_sf"/>
</dbReference>
<dbReference type="GO" id="GO:0005689">
    <property type="term" value="C:U12-type spliceosomal complex"/>
    <property type="evidence" value="ECO:0007669"/>
    <property type="project" value="TreeGrafter"/>
</dbReference>
<sequence length="68" mass="7788">MSCDRYVDWNNESEAETFDIRHMTEGRMKGQAFVTLPNIDAAQAALKECHLYRLNSRPMIVAFGKAHT</sequence>
<proteinExistence type="predicted"/>
<dbReference type="GO" id="GO:0097157">
    <property type="term" value="F:pre-mRNA intronic binding"/>
    <property type="evidence" value="ECO:0007669"/>
    <property type="project" value="TreeGrafter"/>
</dbReference>
<dbReference type="EMBL" id="VXIV02003530">
    <property type="protein sequence ID" value="KAF6016483.1"/>
    <property type="molecule type" value="Genomic_DNA"/>
</dbReference>
<comment type="caution">
    <text evidence="3">The sequence shown here is derived from an EMBL/GenBank/DDBJ whole genome shotgun (WGS) entry which is preliminary data.</text>
</comment>
<dbReference type="InterPro" id="IPR000504">
    <property type="entry name" value="RRM_dom"/>
</dbReference>
<dbReference type="AlphaFoldDB" id="A0A7J7IRB7"/>
<dbReference type="Pfam" id="PF00076">
    <property type="entry name" value="RRM_1"/>
    <property type="match status" value="1"/>
</dbReference>
<evidence type="ECO:0000259" key="2">
    <source>
        <dbReference type="Pfam" id="PF00076"/>
    </source>
</evidence>
<name>A0A7J7IRB7_BUGNE</name>
<reference evidence="3" key="1">
    <citation type="submission" date="2020-06" db="EMBL/GenBank/DDBJ databases">
        <title>Draft genome of Bugula neritina, a colonial animal packing powerful symbionts and potential medicines.</title>
        <authorList>
            <person name="Rayko M."/>
        </authorList>
    </citation>
    <scope>NUCLEOTIDE SEQUENCE [LARGE SCALE GENOMIC DNA]</scope>
    <source>
        <strain evidence="3">Kwan_BN1</strain>
    </source>
</reference>
<evidence type="ECO:0000313" key="3">
    <source>
        <dbReference type="EMBL" id="KAF6016483.1"/>
    </source>
</evidence>
<dbReference type="Gene3D" id="3.30.70.330">
    <property type="match status" value="1"/>
</dbReference>
<accession>A0A7J7IRB7</accession>
<dbReference type="PANTHER" id="PTHR16105">
    <property type="entry name" value="RNA-BINDING REGION-CONTAINING PROTEIN 3"/>
    <property type="match status" value="1"/>
</dbReference>
<dbReference type="GO" id="GO:0000398">
    <property type="term" value="P:mRNA splicing, via spliceosome"/>
    <property type="evidence" value="ECO:0007669"/>
    <property type="project" value="TreeGrafter"/>
</dbReference>
<keyword evidence="1" id="KW-0694">RNA-binding</keyword>
<dbReference type="InterPro" id="IPR045164">
    <property type="entry name" value="RBM41/RNPC3"/>
</dbReference>
<protein>
    <submittedName>
        <fullName evidence="3">RNPC3</fullName>
    </submittedName>
</protein>